<name>A0ACC2GEQ7_DALPE</name>
<dbReference type="Proteomes" id="UP001157502">
    <property type="component" value="Chromosome 14"/>
</dbReference>
<protein>
    <submittedName>
        <fullName evidence="1">Uncharacterized protein</fullName>
    </submittedName>
</protein>
<comment type="caution">
    <text evidence="1">The sequence shown here is derived from an EMBL/GenBank/DDBJ whole genome shotgun (WGS) entry which is preliminary data.</text>
</comment>
<accession>A0ACC2GEQ7</accession>
<keyword evidence="2" id="KW-1185">Reference proteome</keyword>
<dbReference type="EMBL" id="CM055741">
    <property type="protein sequence ID" value="KAJ8002139.1"/>
    <property type="molecule type" value="Genomic_DNA"/>
</dbReference>
<sequence>MQGGVVSLKRRAKKTRTRFLEVEQNRNLPPGNAGRESSGGQRGSCCKNTRPACVPFSGSFFNSADSHGLRTSTWRPQDLPVQYFPATHWSADLGD</sequence>
<proteinExistence type="predicted"/>
<evidence type="ECO:0000313" key="2">
    <source>
        <dbReference type="Proteomes" id="UP001157502"/>
    </source>
</evidence>
<organism evidence="1 2">
    <name type="scientific">Dallia pectoralis</name>
    <name type="common">Alaska blackfish</name>
    <dbReference type="NCBI Taxonomy" id="75939"/>
    <lineage>
        <taxon>Eukaryota</taxon>
        <taxon>Metazoa</taxon>
        <taxon>Chordata</taxon>
        <taxon>Craniata</taxon>
        <taxon>Vertebrata</taxon>
        <taxon>Euteleostomi</taxon>
        <taxon>Actinopterygii</taxon>
        <taxon>Neopterygii</taxon>
        <taxon>Teleostei</taxon>
        <taxon>Protacanthopterygii</taxon>
        <taxon>Esociformes</taxon>
        <taxon>Umbridae</taxon>
        <taxon>Dallia</taxon>
    </lineage>
</organism>
<gene>
    <name evidence="1" type="ORF">DPEC_G00176720</name>
</gene>
<reference evidence="1" key="1">
    <citation type="submission" date="2021-05" db="EMBL/GenBank/DDBJ databases">
        <authorList>
            <person name="Pan Q."/>
            <person name="Jouanno E."/>
            <person name="Zahm M."/>
            <person name="Klopp C."/>
            <person name="Cabau C."/>
            <person name="Louis A."/>
            <person name="Berthelot C."/>
            <person name="Parey E."/>
            <person name="Roest Crollius H."/>
            <person name="Montfort J."/>
            <person name="Robinson-Rechavi M."/>
            <person name="Bouchez O."/>
            <person name="Lampietro C."/>
            <person name="Lopez Roques C."/>
            <person name="Donnadieu C."/>
            <person name="Postlethwait J."/>
            <person name="Bobe J."/>
            <person name="Dillon D."/>
            <person name="Chandos A."/>
            <person name="von Hippel F."/>
            <person name="Guiguen Y."/>
        </authorList>
    </citation>
    <scope>NUCLEOTIDE SEQUENCE</scope>
    <source>
        <strain evidence="1">YG-Jan2019</strain>
    </source>
</reference>
<evidence type="ECO:0000313" key="1">
    <source>
        <dbReference type="EMBL" id="KAJ8002139.1"/>
    </source>
</evidence>